<dbReference type="AlphaFoldDB" id="A0A7C4H6Y0"/>
<dbReference type="EMBL" id="DTBQ01000015">
    <property type="protein sequence ID" value="HGM46207.1"/>
    <property type="molecule type" value="Genomic_DNA"/>
</dbReference>
<evidence type="ECO:0000313" key="1">
    <source>
        <dbReference type="EMBL" id="HGM46207.1"/>
    </source>
</evidence>
<protein>
    <submittedName>
        <fullName evidence="1">Uncharacterized protein</fullName>
    </submittedName>
</protein>
<sequence>MSDLIRSLKQSHDSKSLAMLDILRALVAFGGSLWGSEIPDTVSQLHVEGLSYELSKKLIESALKELASAGVVSVEKAKRATEKGAEDDVLVRLRDDRVRVELSGDPVLAKYFAYLSKITSSNYSASE</sequence>
<reference evidence="1" key="1">
    <citation type="journal article" date="2020" name="mSystems">
        <title>Genome- and Community-Level Interaction Insights into Carbon Utilization and Element Cycling Functions of Hydrothermarchaeota in Hydrothermal Sediment.</title>
        <authorList>
            <person name="Zhou Z."/>
            <person name="Liu Y."/>
            <person name="Xu W."/>
            <person name="Pan J."/>
            <person name="Luo Z.H."/>
            <person name="Li M."/>
        </authorList>
    </citation>
    <scope>NUCLEOTIDE SEQUENCE</scope>
    <source>
        <strain evidence="1">SpSt-649</strain>
    </source>
</reference>
<gene>
    <name evidence="1" type="ORF">ENU21_00445</name>
</gene>
<name>A0A7C4H6Y0_THEPE</name>
<comment type="caution">
    <text evidence="1">The sequence shown here is derived from an EMBL/GenBank/DDBJ whole genome shotgun (WGS) entry which is preliminary data.</text>
</comment>
<proteinExistence type="predicted"/>
<organism evidence="1">
    <name type="scientific">Thermofilum pendens</name>
    <dbReference type="NCBI Taxonomy" id="2269"/>
    <lineage>
        <taxon>Archaea</taxon>
        <taxon>Thermoproteota</taxon>
        <taxon>Thermoprotei</taxon>
        <taxon>Thermofilales</taxon>
        <taxon>Thermofilaceae</taxon>
        <taxon>Thermofilum</taxon>
    </lineage>
</organism>
<accession>A0A7C4H6Y0</accession>